<keyword evidence="1" id="KW-1133">Transmembrane helix</keyword>
<keyword evidence="1" id="KW-0812">Transmembrane</keyword>
<name>A0A1C3KXM5_PLAOA</name>
<dbReference type="AlphaFoldDB" id="A0A1C3KXM5"/>
<evidence type="ECO:0000313" key="3">
    <source>
        <dbReference type="Proteomes" id="UP000243200"/>
    </source>
</evidence>
<organism evidence="2 3">
    <name type="scientific">Plasmodium ovale</name>
    <name type="common">malaria parasite P. ovale</name>
    <dbReference type="NCBI Taxonomy" id="36330"/>
    <lineage>
        <taxon>Eukaryota</taxon>
        <taxon>Sar</taxon>
        <taxon>Alveolata</taxon>
        <taxon>Apicomplexa</taxon>
        <taxon>Aconoidasida</taxon>
        <taxon>Haemosporida</taxon>
        <taxon>Plasmodiidae</taxon>
        <taxon>Plasmodium</taxon>
        <taxon>Plasmodium (Plasmodium)</taxon>
    </lineage>
</organism>
<evidence type="ECO:0000313" key="2">
    <source>
        <dbReference type="EMBL" id="SBT78986.1"/>
    </source>
</evidence>
<dbReference type="Proteomes" id="UP000243200">
    <property type="component" value="Chromosome 13"/>
</dbReference>
<feature type="transmembrane region" description="Helical" evidence="1">
    <location>
        <begin position="150"/>
        <end position="173"/>
    </location>
</feature>
<proteinExistence type="predicted"/>
<keyword evidence="1" id="KW-0472">Membrane</keyword>
<dbReference type="VEuPathDB" id="PlasmoDB:PocGH01_13051600"/>
<dbReference type="EMBL" id="LT594517">
    <property type="protein sequence ID" value="SBT78986.1"/>
    <property type="molecule type" value="Genomic_DNA"/>
</dbReference>
<dbReference type="VEuPathDB" id="PlasmoDB:POWCR01_130048500"/>
<gene>
    <name evidence="2" type="primary">PowCR01_130048500</name>
    <name evidence="2" type="ORF">POWCR01_130048500</name>
</gene>
<evidence type="ECO:0000256" key="1">
    <source>
        <dbReference type="SAM" id="Phobius"/>
    </source>
</evidence>
<accession>A0A1C3KXM5</accession>
<dbReference type="OrthoDB" id="381132at2759"/>
<protein>
    <submittedName>
        <fullName evidence="2">Uncharacterized protein</fullName>
    </submittedName>
</protein>
<sequence>MDNTKGRRTNSLSANSSCLEKFTENNSLQKEKKKILQKYEKNRKGKAGEQRCVQSENEMQEREYIHVHISLCICMYHDARVPLSTPLADIIRHIRNSLRDEFLPVSNTKSILQHILAQNTHRIASSSTIIDNSYFEYINAITEKYGFFKIFLLSFFSVLLLCIFFFLIKFLCIKCRKKRKKRKMLRNSNSIVCDFDDIA</sequence>
<reference evidence="2 3" key="1">
    <citation type="submission" date="2016-06" db="EMBL/GenBank/DDBJ databases">
        <authorList>
            <consortium name="Pathogen Informatics"/>
        </authorList>
    </citation>
    <scope>NUCLEOTIDE SEQUENCE [LARGE SCALE GENOMIC DNA]</scope>
    <source>
        <strain evidence="2">PowCR01</strain>
    </source>
</reference>